<keyword evidence="3" id="KW-1185">Reference proteome</keyword>
<reference evidence="2" key="1">
    <citation type="submission" date="2023-04" db="EMBL/GenBank/DDBJ databases">
        <title>Phytophthora lilii NBRC 32176.</title>
        <authorList>
            <person name="Ichikawa N."/>
            <person name="Sato H."/>
            <person name="Tonouchi N."/>
        </authorList>
    </citation>
    <scope>NUCLEOTIDE SEQUENCE</scope>
    <source>
        <strain evidence="2">NBRC 32176</strain>
    </source>
</reference>
<protein>
    <submittedName>
        <fullName evidence="2">Unnamed protein product</fullName>
    </submittedName>
</protein>
<comment type="caution">
    <text evidence="2">The sequence shown here is derived from an EMBL/GenBank/DDBJ whole genome shotgun (WGS) entry which is preliminary data.</text>
</comment>
<dbReference type="OrthoDB" id="94698at2759"/>
<gene>
    <name evidence="2" type="ORF">Plil01_000697400</name>
</gene>
<evidence type="ECO:0000313" key="2">
    <source>
        <dbReference type="EMBL" id="GMF18585.1"/>
    </source>
</evidence>
<proteinExistence type="predicted"/>
<feature type="domain" description="Retrotransposon gag" evidence="1">
    <location>
        <begin position="106"/>
        <end position="201"/>
    </location>
</feature>
<organism evidence="2 3">
    <name type="scientific">Phytophthora lilii</name>
    <dbReference type="NCBI Taxonomy" id="2077276"/>
    <lineage>
        <taxon>Eukaryota</taxon>
        <taxon>Sar</taxon>
        <taxon>Stramenopiles</taxon>
        <taxon>Oomycota</taxon>
        <taxon>Peronosporomycetes</taxon>
        <taxon>Peronosporales</taxon>
        <taxon>Peronosporaceae</taxon>
        <taxon>Phytophthora</taxon>
    </lineage>
</organism>
<dbReference type="EMBL" id="BSXW01000321">
    <property type="protein sequence ID" value="GMF18585.1"/>
    <property type="molecule type" value="Genomic_DNA"/>
</dbReference>
<sequence>MSIIHVSEILPTTRWQTPLIQRGGGSSDAAYAIADRATHGVALGFIMKEQREAASVPPPAAPRVETLKLNVNKYEGKEGAPLRWLVELDAAVAARRIVDPLSKPAFAMSSHGGRARSWAYGRRLADPTCFSTYEVFKEELRQALEPPQNDFLSRAEFFYLQQGKHDVHAYAQKARYLISNIVTNPMDEATMVVTFMEGLRDGPVKTYLFREYPMRKRRTDVGPMSNASAAEALVTLHGSVRHLYSIRRAVVVVQGTTADNKKRRQPVGAGRPTGMAVMRVHIGYATIRTAALNEKESHCNDQDYKPNLVILASSTRASSLRALVDSGASNNFVRLRTVFPMLEMFCGIPQDRGSACHKLAYTVPAVIPTPVWAWTRSYSDATGGNSTEMAARCL</sequence>
<name>A0A9W6TSW6_9STRA</name>
<dbReference type="Proteomes" id="UP001165083">
    <property type="component" value="Unassembled WGS sequence"/>
</dbReference>
<accession>A0A9W6TSW6</accession>
<dbReference type="InterPro" id="IPR005162">
    <property type="entry name" value="Retrotrans_gag_dom"/>
</dbReference>
<dbReference type="Pfam" id="PF03732">
    <property type="entry name" value="Retrotrans_gag"/>
    <property type="match status" value="1"/>
</dbReference>
<evidence type="ECO:0000313" key="3">
    <source>
        <dbReference type="Proteomes" id="UP001165083"/>
    </source>
</evidence>
<evidence type="ECO:0000259" key="1">
    <source>
        <dbReference type="Pfam" id="PF03732"/>
    </source>
</evidence>
<dbReference type="AlphaFoldDB" id="A0A9W6TSW6"/>